<dbReference type="OrthoDB" id="2349883at2759"/>
<dbReference type="InParanoid" id="A0A409YD31"/>
<comment type="caution">
    <text evidence="1">The sequence shown here is derived from an EMBL/GenBank/DDBJ whole genome shotgun (WGS) entry which is preliminary data.</text>
</comment>
<name>A0A409YD31_9AGAR</name>
<protein>
    <submittedName>
        <fullName evidence="1">Uncharacterized protein</fullName>
    </submittedName>
</protein>
<sequence length="442" mass="50197">MAIARLAQRLYTRSAYSFKNYRSYSTNVYGEKPSKLRAFPFQLTPTQAEKRLARWASLICDDKVSTSAFPDISELLGFEYKRPDRMVPVYFPVWVFNAELEVKATQKDTQRDLSLQFVNSYLPGSHLTKLAAAPLWFKDPDYQFMDELQPFTDDLLRQHDLDVQCIPFTVSPFSLLQLAKTLPSSAFDLHEDVQFSPSTLKSTVFSAYPVLLPLYLAQYTTKESEGKPSSSVTMIVQAYSSMKGCIMAEPFFDVLTDTHRLTFEKAAEVSGWDLSNKEIINFDDVDDQLNVLSPALQTPLMTEVFTKMLNRLQHALHNSNNISQLASMDQFSLADLEKDPRIRELSFEEQTAIDKYFLLSNEIGLLKNLVETITNPHFHQHGEVKIINMGGAPVGQEGGDLEAMKSAFSVKLQDLEQAKEEATPQWLVEYRLSQQNESNTSS</sequence>
<keyword evidence="2" id="KW-1185">Reference proteome</keyword>
<dbReference type="AlphaFoldDB" id="A0A409YD31"/>
<organism evidence="1 2">
    <name type="scientific">Panaeolus cyanescens</name>
    <dbReference type="NCBI Taxonomy" id="181874"/>
    <lineage>
        <taxon>Eukaryota</taxon>
        <taxon>Fungi</taxon>
        <taxon>Dikarya</taxon>
        <taxon>Basidiomycota</taxon>
        <taxon>Agaricomycotina</taxon>
        <taxon>Agaricomycetes</taxon>
        <taxon>Agaricomycetidae</taxon>
        <taxon>Agaricales</taxon>
        <taxon>Agaricineae</taxon>
        <taxon>Galeropsidaceae</taxon>
        <taxon>Panaeolus</taxon>
    </lineage>
</organism>
<evidence type="ECO:0000313" key="1">
    <source>
        <dbReference type="EMBL" id="PPR00904.1"/>
    </source>
</evidence>
<proteinExistence type="predicted"/>
<reference evidence="1 2" key="1">
    <citation type="journal article" date="2018" name="Evol. Lett.">
        <title>Horizontal gene cluster transfer increased hallucinogenic mushroom diversity.</title>
        <authorList>
            <person name="Reynolds H.T."/>
            <person name="Vijayakumar V."/>
            <person name="Gluck-Thaler E."/>
            <person name="Korotkin H.B."/>
            <person name="Matheny P.B."/>
            <person name="Slot J.C."/>
        </authorList>
    </citation>
    <scope>NUCLEOTIDE SEQUENCE [LARGE SCALE GENOMIC DNA]</scope>
    <source>
        <strain evidence="1 2">2629</strain>
    </source>
</reference>
<dbReference type="Proteomes" id="UP000284842">
    <property type="component" value="Unassembled WGS sequence"/>
</dbReference>
<gene>
    <name evidence="1" type="ORF">CVT24_000389</name>
</gene>
<dbReference type="EMBL" id="NHTK01001285">
    <property type="protein sequence ID" value="PPR00904.1"/>
    <property type="molecule type" value="Genomic_DNA"/>
</dbReference>
<evidence type="ECO:0000313" key="2">
    <source>
        <dbReference type="Proteomes" id="UP000284842"/>
    </source>
</evidence>
<accession>A0A409YD31</accession>